<dbReference type="PANTHER" id="PTHR23086:SF8">
    <property type="entry name" value="PHOSPHATIDYLINOSITOL 5-PHOSPHATE 4-KINASE, ISOFORM A"/>
    <property type="match status" value="1"/>
</dbReference>
<dbReference type="Proteomes" id="UP000285060">
    <property type="component" value="Unassembled WGS sequence"/>
</dbReference>
<feature type="domain" description="PIPK" evidence="2">
    <location>
        <begin position="1"/>
        <end position="197"/>
    </location>
</feature>
<gene>
    <name evidence="3" type="ORF">DYB32_007847</name>
</gene>
<sequence length="224" mass="25273">QSCRQSIRGEHLPHRVLKDNDLQGKLQLAPSTAQAIVTQLAQDSDFLRDQGITDYSLLLSVHTAQFRSPSGASFYRSCRYSIHDDEDMRVTRPLASSYRKSSLDFGTFNNVTSHHDVAASLWTGSRDGITPGIKASAVVGPDFYTMGIIDLLQTWTWQKRVERWWKVFVLRLDGRGISAAPPALYATRFQAKMRNLMLSIDGDHQLDARRQIGHVEVDARIETL</sequence>
<dbReference type="InterPro" id="IPR023610">
    <property type="entry name" value="PInositol-4/5-P-5/4-kinase"/>
</dbReference>
<dbReference type="Pfam" id="PF01504">
    <property type="entry name" value="PIP5K"/>
    <property type="match status" value="1"/>
</dbReference>
<reference evidence="3 4" key="1">
    <citation type="submission" date="2018-08" db="EMBL/GenBank/DDBJ databases">
        <title>Aphanomyces genome sequencing and annotation.</title>
        <authorList>
            <person name="Minardi D."/>
            <person name="Oidtmann B."/>
            <person name="Van Der Giezen M."/>
            <person name="Studholme D.J."/>
        </authorList>
    </citation>
    <scope>NUCLEOTIDE SEQUENCE [LARGE SCALE GENOMIC DNA]</scope>
    <source>
        <strain evidence="3 4">NJM0002</strain>
    </source>
</reference>
<dbReference type="VEuPathDB" id="FungiDB:H310_07037"/>
<dbReference type="Gene3D" id="3.30.810.10">
    <property type="entry name" value="2-Layer Sandwich"/>
    <property type="match status" value="1"/>
</dbReference>
<dbReference type="EMBL" id="QUSY01001075">
    <property type="protein sequence ID" value="RHY26150.1"/>
    <property type="molecule type" value="Genomic_DNA"/>
</dbReference>
<dbReference type="GO" id="GO:0046854">
    <property type="term" value="P:phosphatidylinositol phosphate biosynthetic process"/>
    <property type="evidence" value="ECO:0007669"/>
    <property type="project" value="TreeGrafter"/>
</dbReference>
<comment type="caution">
    <text evidence="3">The sequence shown here is derived from an EMBL/GenBank/DDBJ whole genome shotgun (WGS) entry which is preliminary data.</text>
</comment>
<dbReference type="PROSITE" id="PS51455">
    <property type="entry name" value="PIPK"/>
    <property type="match status" value="1"/>
</dbReference>
<proteinExistence type="predicted"/>
<dbReference type="PANTHER" id="PTHR23086">
    <property type="entry name" value="PHOSPHATIDYLINOSITOL-4-PHOSPHATE 5-KINASE"/>
    <property type="match status" value="1"/>
</dbReference>
<dbReference type="AlphaFoldDB" id="A0A3R6VSY4"/>
<keyword evidence="1" id="KW-0067">ATP-binding</keyword>
<dbReference type="InterPro" id="IPR027483">
    <property type="entry name" value="PInositol-4-P-4/5-kinase_C_sf"/>
</dbReference>
<evidence type="ECO:0000259" key="2">
    <source>
        <dbReference type="PROSITE" id="PS51455"/>
    </source>
</evidence>
<keyword evidence="1" id="KW-0547">Nucleotide-binding</keyword>
<evidence type="ECO:0000256" key="1">
    <source>
        <dbReference type="PROSITE-ProRule" id="PRU00781"/>
    </source>
</evidence>
<feature type="non-terminal residue" evidence="3">
    <location>
        <position position="1"/>
    </location>
</feature>
<dbReference type="SUPFAM" id="SSF56104">
    <property type="entry name" value="SAICAR synthase-like"/>
    <property type="match status" value="1"/>
</dbReference>
<name>A0A3R6VSY4_9STRA</name>
<evidence type="ECO:0000313" key="3">
    <source>
        <dbReference type="EMBL" id="RHY26150.1"/>
    </source>
</evidence>
<keyword evidence="1" id="KW-0808">Transferase</keyword>
<evidence type="ECO:0000313" key="4">
    <source>
        <dbReference type="Proteomes" id="UP000285060"/>
    </source>
</evidence>
<accession>A0A3R6VSY4</accession>
<dbReference type="GO" id="GO:0016308">
    <property type="term" value="F:1-phosphatidylinositol-4-phosphate 5-kinase activity"/>
    <property type="evidence" value="ECO:0007669"/>
    <property type="project" value="TreeGrafter"/>
</dbReference>
<protein>
    <recommendedName>
        <fullName evidence="2">PIPK domain-containing protein</fullName>
    </recommendedName>
</protein>
<organism evidence="3 4">
    <name type="scientific">Aphanomyces invadans</name>
    <dbReference type="NCBI Taxonomy" id="157072"/>
    <lineage>
        <taxon>Eukaryota</taxon>
        <taxon>Sar</taxon>
        <taxon>Stramenopiles</taxon>
        <taxon>Oomycota</taxon>
        <taxon>Saprolegniomycetes</taxon>
        <taxon>Saprolegniales</taxon>
        <taxon>Verrucalvaceae</taxon>
        <taxon>Aphanomyces</taxon>
    </lineage>
</organism>
<dbReference type="GO" id="GO:0005524">
    <property type="term" value="F:ATP binding"/>
    <property type="evidence" value="ECO:0007669"/>
    <property type="project" value="UniProtKB-UniRule"/>
</dbReference>
<dbReference type="InterPro" id="IPR002498">
    <property type="entry name" value="PInositol-4-P-4/5-kinase_core"/>
</dbReference>
<dbReference type="GO" id="GO:0005886">
    <property type="term" value="C:plasma membrane"/>
    <property type="evidence" value="ECO:0007669"/>
    <property type="project" value="TreeGrafter"/>
</dbReference>
<keyword evidence="1" id="KW-0418">Kinase</keyword>
<keyword evidence="4" id="KW-1185">Reference proteome</keyword>